<feature type="domain" description="Cation efflux protein transmembrane" evidence="8">
    <location>
        <begin position="14"/>
        <end position="207"/>
    </location>
</feature>
<dbReference type="GO" id="GO:0016020">
    <property type="term" value="C:membrane"/>
    <property type="evidence" value="ECO:0007669"/>
    <property type="project" value="UniProtKB-SubCell"/>
</dbReference>
<evidence type="ECO:0000256" key="3">
    <source>
        <dbReference type="ARBA" id="ARBA00022448"/>
    </source>
</evidence>
<evidence type="ECO:0000313" key="11">
    <source>
        <dbReference type="Proteomes" id="UP000591941"/>
    </source>
</evidence>
<dbReference type="RefSeq" id="WP_159821775.1">
    <property type="nucleotide sequence ID" value="NZ_CABWNB010000001.1"/>
</dbReference>
<dbReference type="InterPro" id="IPR050291">
    <property type="entry name" value="CDF_Transporter"/>
</dbReference>
<evidence type="ECO:0000313" key="10">
    <source>
        <dbReference type="EMBL" id="MBB6477318.1"/>
    </source>
</evidence>
<dbReference type="SUPFAM" id="SSF160240">
    <property type="entry name" value="Cation efflux protein cytoplasmic domain-like"/>
    <property type="match status" value="2"/>
</dbReference>
<evidence type="ECO:0000259" key="9">
    <source>
        <dbReference type="Pfam" id="PF16916"/>
    </source>
</evidence>
<evidence type="ECO:0000256" key="7">
    <source>
        <dbReference type="SAM" id="Phobius"/>
    </source>
</evidence>
<evidence type="ECO:0000256" key="4">
    <source>
        <dbReference type="ARBA" id="ARBA00022692"/>
    </source>
</evidence>
<keyword evidence="3" id="KW-0813">Transport</keyword>
<dbReference type="InterPro" id="IPR058533">
    <property type="entry name" value="Cation_efflux_TM"/>
</dbReference>
<dbReference type="OrthoDB" id="9806522at2"/>
<comment type="similarity">
    <text evidence="2">Belongs to the cation diffusion facilitator (CDF) transporter (TC 2.A.4) family.</text>
</comment>
<dbReference type="Gene3D" id="3.30.70.1350">
    <property type="entry name" value="Cation efflux protein, cytoplasmic domain"/>
    <property type="match status" value="1"/>
</dbReference>
<dbReference type="InterPro" id="IPR036837">
    <property type="entry name" value="Cation_efflux_CTD_sf"/>
</dbReference>
<feature type="transmembrane region" description="Helical" evidence="7">
    <location>
        <begin position="148"/>
        <end position="170"/>
    </location>
</feature>
<evidence type="ECO:0000256" key="6">
    <source>
        <dbReference type="ARBA" id="ARBA00023136"/>
    </source>
</evidence>
<dbReference type="AlphaFoldDB" id="A0A841R3A3"/>
<dbReference type="Pfam" id="PF01545">
    <property type="entry name" value="Cation_efflux"/>
    <property type="match status" value="1"/>
</dbReference>
<evidence type="ECO:0000256" key="5">
    <source>
        <dbReference type="ARBA" id="ARBA00022989"/>
    </source>
</evidence>
<sequence>MENTQHRKQIGLLLLVYTVIKVLLSGGKMGLGYWFGSVAVVGDGLHDLTDIGSSFMIALSLYMMGKPVNREHPFGQARIEYVATSVIGVIILLAGFGVGAEALHRIMYPQYLVIEPVLIAVLVLSLAVQMGLILFFRRLKIRDGSDILAALTADAASDFLMTAGVLLAVGAQYIGGWQIDEYTGVLVSLALLYTGMKVLYMGVDKLLGKGISLAEEQEILAAVTNMPGVEGAHDLIVHDYGPGLRFLSIHIEVDSRMNLLEAHHVADSIERRLRDKYKAQSLVHVDPRNISNPATLAVENNVRRLVAQVNPRWDVHDFFATKQGDIWAVHFDISVEDGTRDDDETIYRQVRQMIHARYPEYKLSIVVDRHYVTGRIMHDEDVVPENLTNSR</sequence>
<comment type="subcellular location">
    <subcellularLocation>
        <location evidence="1">Membrane</location>
        <topology evidence="1">Multi-pass membrane protein</topology>
    </subcellularLocation>
</comment>
<keyword evidence="4 7" id="KW-0812">Transmembrane</keyword>
<evidence type="ECO:0000256" key="1">
    <source>
        <dbReference type="ARBA" id="ARBA00004141"/>
    </source>
</evidence>
<dbReference type="Proteomes" id="UP000591941">
    <property type="component" value="Unassembled WGS sequence"/>
</dbReference>
<evidence type="ECO:0000259" key="8">
    <source>
        <dbReference type="Pfam" id="PF01545"/>
    </source>
</evidence>
<dbReference type="SUPFAM" id="SSF161111">
    <property type="entry name" value="Cation efflux protein transmembrane domain-like"/>
    <property type="match status" value="1"/>
</dbReference>
<dbReference type="InterPro" id="IPR027470">
    <property type="entry name" value="Cation_efflux_CTD"/>
</dbReference>
<dbReference type="InterPro" id="IPR027469">
    <property type="entry name" value="Cation_efflux_TMD_sf"/>
</dbReference>
<keyword evidence="6 7" id="KW-0472">Membrane</keyword>
<evidence type="ECO:0000256" key="2">
    <source>
        <dbReference type="ARBA" id="ARBA00008114"/>
    </source>
</evidence>
<dbReference type="NCBIfam" id="TIGR01297">
    <property type="entry name" value="CDF"/>
    <property type="match status" value="1"/>
</dbReference>
<accession>A0A841R3A3</accession>
<dbReference type="EMBL" id="JACHHI010000001">
    <property type="protein sequence ID" value="MBB6477318.1"/>
    <property type="molecule type" value="Genomic_DNA"/>
</dbReference>
<reference evidence="10 11" key="1">
    <citation type="submission" date="2020-08" db="EMBL/GenBank/DDBJ databases">
        <title>Genomic Encyclopedia of Type Strains, Phase IV (KMG-IV): sequencing the most valuable type-strain genomes for metagenomic binning, comparative biology and taxonomic classification.</title>
        <authorList>
            <person name="Goeker M."/>
        </authorList>
    </citation>
    <scope>NUCLEOTIDE SEQUENCE [LARGE SCALE GENOMIC DNA]</scope>
    <source>
        <strain evidence="10 11">DSM 21255</strain>
    </source>
</reference>
<feature type="transmembrane region" description="Helical" evidence="7">
    <location>
        <begin position="117"/>
        <end position="136"/>
    </location>
</feature>
<keyword evidence="11" id="KW-1185">Reference proteome</keyword>
<keyword evidence="5 7" id="KW-1133">Transmembrane helix</keyword>
<dbReference type="Gene3D" id="1.20.1510.10">
    <property type="entry name" value="Cation efflux protein transmembrane domain"/>
    <property type="match status" value="1"/>
</dbReference>
<protein>
    <submittedName>
        <fullName evidence="10">Cation diffusion facilitator family transporter</fullName>
    </submittedName>
</protein>
<organism evidence="10 11">
    <name type="scientific">Negativicoccus succinicivorans</name>
    <dbReference type="NCBI Taxonomy" id="620903"/>
    <lineage>
        <taxon>Bacteria</taxon>
        <taxon>Bacillati</taxon>
        <taxon>Bacillota</taxon>
        <taxon>Negativicutes</taxon>
        <taxon>Veillonellales</taxon>
        <taxon>Veillonellaceae</taxon>
        <taxon>Negativicoccus</taxon>
    </lineage>
</organism>
<dbReference type="GO" id="GO:0008324">
    <property type="term" value="F:monoatomic cation transmembrane transporter activity"/>
    <property type="evidence" value="ECO:0007669"/>
    <property type="project" value="InterPro"/>
</dbReference>
<dbReference type="PANTHER" id="PTHR43840:SF15">
    <property type="entry name" value="MITOCHONDRIAL METAL TRANSPORTER 1-RELATED"/>
    <property type="match status" value="1"/>
</dbReference>
<dbReference type="GeneID" id="93485630"/>
<proteinExistence type="inferred from homology"/>
<dbReference type="InterPro" id="IPR002524">
    <property type="entry name" value="Cation_efflux"/>
</dbReference>
<feature type="transmembrane region" description="Helical" evidence="7">
    <location>
        <begin position="182"/>
        <end position="200"/>
    </location>
</feature>
<dbReference type="PANTHER" id="PTHR43840">
    <property type="entry name" value="MITOCHONDRIAL METAL TRANSPORTER 1-RELATED"/>
    <property type="match status" value="1"/>
</dbReference>
<name>A0A841R3A3_9FIRM</name>
<comment type="caution">
    <text evidence="10">The sequence shown here is derived from an EMBL/GenBank/DDBJ whole genome shotgun (WGS) entry which is preliminary data.</text>
</comment>
<feature type="domain" description="Cation efflux protein cytoplasmic" evidence="9">
    <location>
        <begin position="215"/>
        <end position="287"/>
    </location>
</feature>
<gene>
    <name evidence="10" type="ORF">HNR45_000340</name>
</gene>
<feature type="transmembrane region" description="Helical" evidence="7">
    <location>
        <begin position="12"/>
        <end position="36"/>
    </location>
</feature>
<feature type="transmembrane region" description="Helical" evidence="7">
    <location>
        <begin position="77"/>
        <end position="97"/>
    </location>
</feature>
<dbReference type="Pfam" id="PF16916">
    <property type="entry name" value="ZT_dimer"/>
    <property type="match status" value="1"/>
</dbReference>